<dbReference type="Gene3D" id="3.40.630.30">
    <property type="match status" value="1"/>
</dbReference>
<evidence type="ECO:0000313" key="1">
    <source>
        <dbReference type="EMBL" id="GHO51316.1"/>
    </source>
</evidence>
<dbReference type="Proteomes" id="UP000612362">
    <property type="component" value="Unassembled WGS sequence"/>
</dbReference>
<dbReference type="RefSeq" id="WP_220200231.1">
    <property type="nucleotide sequence ID" value="NZ_BNJF01000011.1"/>
</dbReference>
<dbReference type="EMBL" id="BNJF01000011">
    <property type="protein sequence ID" value="GHO51316.1"/>
    <property type="molecule type" value="Genomic_DNA"/>
</dbReference>
<evidence type="ECO:0000313" key="2">
    <source>
        <dbReference type="Proteomes" id="UP000612362"/>
    </source>
</evidence>
<keyword evidence="2" id="KW-1185">Reference proteome</keyword>
<proteinExistence type="predicted"/>
<dbReference type="AlphaFoldDB" id="A0A8J3IC65"/>
<accession>A0A8J3IC65</accession>
<name>A0A8J3IC65_9CHLR</name>
<gene>
    <name evidence="1" type="ORF">KSX_94790</name>
</gene>
<organism evidence="1 2">
    <name type="scientific">Ktedonospora formicarum</name>
    <dbReference type="NCBI Taxonomy" id="2778364"/>
    <lineage>
        <taxon>Bacteria</taxon>
        <taxon>Bacillati</taxon>
        <taxon>Chloroflexota</taxon>
        <taxon>Ktedonobacteria</taxon>
        <taxon>Ktedonobacterales</taxon>
        <taxon>Ktedonobacteraceae</taxon>
        <taxon>Ktedonospora</taxon>
    </lineage>
</organism>
<reference evidence="1" key="1">
    <citation type="submission" date="2020-10" db="EMBL/GenBank/DDBJ databases">
        <title>Taxonomic study of unclassified bacteria belonging to the class Ktedonobacteria.</title>
        <authorList>
            <person name="Yabe S."/>
            <person name="Wang C.M."/>
            <person name="Zheng Y."/>
            <person name="Sakai Y."/>
            <person name="Cavaletti L."/>
            <person name="Monciardini P."/>
            <person name="Donadio S."/>
        </authorList>
    </citation>
    <scope>NUCLEOTIDE SEQUENCE</scope>
    <source>
        <strain evidence="1">SOSP1-1</strain>
    </source>
</reference>
<comment type="caution">
    <text evidence="1">The sequence shown here is derived from an EMBL/GenBank/DDBJ whole genome shotgun (WGS) entry which is preliminary data.</text>
</comment>
<sequence length="62" mass="6860">MERVGYEKIYRIAHLELELDGPPTAPPVEEGIVISELPPGDDEQEIYAADEESASDERGHVP</sequence>
<protein>
    <submittedName>
        <fullName evidence="1">Uncharacterized protein</fullName>
    </submittedName>
</protein>